<evidence type="ECO:0000313" key="3">
    <source>
        <dbReference type="Proteomes" id="UP000234271"/>
    </source>
</evidence>
<accession>A0A2N9YAD5</accession>
<gene>
    <name evidence="2" type="ORF">BLE401_01040</name>
</gene>
<name>A0A2N9YAD5_9GAMM</name>
<keyword evidence="1" id="KW-0732">Signal</keyword>
<sequence length="120" mass="13175">MLKKQVSYLLMLALVVVTMPAFAMPIKHNVHACSAVEMQVMHGTHHAHHAAVAEKTTCSIKPPCCEKNCQCAAGLCHTVQFLNFHTIPSFSAFSAAKYDYLALAKFPAKLIAQIERPPKV</sequence>
<protein>
    <recommendedName>
        <fullName evidence="4">CopL family metal-binding regulatory protein</fullName>
    </recommendedName>
</protein>
<keyword evidence="3" id="KW-1185">Reference proteome</keyword>
<dbReference type="OrthoDB" id="9996257at2"/>
<reference evidence="3" key="1">
    <citation type="submission" date="2016-12" db="EMBL/GenBank/DDBJ databases">
        <title>Complete Genome Sequence of Beggiatoa leptomitiformis D-401.</title>
        <authorList>
            <person name="Fomenkov A."/>
            <person name="Vincze T."/>
            <person name="Grabovich M."/>
            <person name="Anton B.P."/>
            <person name="Dubinina G."/>
            <person name="Orlova M."/>
            <person name="Belousova E."/>
            <person name="Roberts R.J."/>
        </authorList>
    </citation>
    <scope>NUCLEOTIDE SEQUENCE [LARGE SCALE GENOMIC DNA]</scope>
    <source>
        <strain evidence="3">D-401</strain>
    </source>
</reference>
<evidence type="ECO:0000313" key="2">
    <source>
        <dbReference type="EMBL" id="AUI67415.2"/>
    </source>
</evidence>
<organism evidence="2 3">
    <name type="scientific">Beggiatoa leptomitoformis</name>
    <dbReference type="NCBI Taxonomy" id="288004"/>
    <lineage>
        <taxon>Bacteria</taxon>
        <taxon>Pseudomonadati</taxon>
        <taxon>Pseudomonadota</taxon>
        <taxon>Gammaproteobacteria</taxon>
        <taxon>Thiotrichales</taxon>
        <taxon>Thiotrichaceae</taxon>
        <taxon>Beggiatoa</taxon>
    </lineage>
</organism>
<feature type="chain" id="PRO_5024804509" description="CopL family metal-binding regulatory protein" evidence="1">
    <location>
        <begin position="24"/>
        <end position="120"/>
    </location>
</feature>
<dbReference type="STRING" id="288004.AL038_04955"/>
<dbReference type="RefSeq" id="WP_145917057.1">
    <property type="nucleotide sequence ID" value="NZ_CP012373.2"/>
</dbReference>
<evidence type="ECO:0000256" key="1">
    <source>
        <dbReference type="SAM" id="SignalP"/>
    </source>
</evidence>
<dbReference type="AlphaFoldDB" id="A0A2N9YAD5"/>
<proteinExistence type="predicted"/>
<feature type="signal peptide" evidence="1">
    <location>
        <begin position="1"/>
        <end position="23"/>
    </location>
</feature>
<evidence type="ECO:0008006" key="4">
    <source>
        <dbReference type="Google" id="ProtNLM"/>
    </source>
</evidence>
<dbReference type="Proteomes" id="UP000234271">
    <property type="component" value="Chromosome"/>
</dbReference>
<dbReference type="EMBL" id="CP018889">
    <property type="protein sequence ID" value="AUI67415.2"/>
    <property type="molecule type" value="Genomic_DNA"/>
</dbReference>